<dbReference type="FunFam" id="3.80.10.10:FF:000111">
    <property type="entry name" value="LRR receptor-like serine/threonine-protein kinase ERECTA"/>
    <property type="match status" value="1"/>
</dbReference>
<comment type="caution">
    <text evidence="10">The sequence shown here is derived from an EMBL/GenBank/DDBJ whole genome shotgun (WGS) entry which is preliminary data.</text>
</comment>
<dbReference type="SUPFAM" id="SSF52058">
    <property type="entry name" value="L domain-like"/>
    <property type="match status" value="1"/>
</dbReference>
<keyword evidence="10" id="KW-0418">Kinase</keyword>
<dbReference type="InterPro" id="IPR001611">
    <property type="entry name" value="Leu-rich_rpt"/>
</dbReference>
<dbReference type="InterPro" id="IPR051809">
    <property type="entry name" value="Plant_receptor-like_S/T_kinase"/>
</dbReference>
<dbReference type="InterPro" id="IPR011009">
    <property type="entry name" value="Kinase-like_dom_sf"/>
</dbReference>
<dbReference type="Proteomes" id="UP001567538">
    <property type="component" value="Unassembled WGS sequence"/>
</dbReference>
<evidence type="ECO:0000256" key="5">
    <source>
        <dbReference type="ARBA" id="ARBA00022737"/>
    </source>
</evidence>
<evidence type="ECO:0000256" key="4">
    <source>
        <dbReference type="ARBA" id="ARBA00022692"/>
    </source>
</evidence>
<dbReference type="SUPFAM" id="SSF56112">
    <property type="entry name" value="Protein kinase-like (PK-like)"/>
    <property type="match status" value="1"/>
</dbReference>
<dbReference type="Gene3D" id="3.80.10.10">
    <property type="entry name" value="Ribonuclease Inhibitor"/>
    <property type="match status" value="1"/>
</dbReference>
<protein>
    <submittedName>
        <fullName evidence="10">Non-specific serine/threonine protein kinase</fullName>
        <ecNumber evidence="10">2.7.11.1</ecNumber>
    </submittedName>
</protein>
<dbReference type="EMBL" id="JBEAFC010000002">
    <property type="protein sequence ID" value="KAL1568009.1"/>
    <property type="molecule type" value="Genomic_DNA"/>
</dbReference>
<name>A0ABD1IH27_SALDI</name>
<evidence type="ECO:0000256" key="3">
    <source>
        <dbReference type="ARBA" id="ARBA00022614"/>
    </source>
</evidence>
<organism evidence="10 11">
    <name type="scientific">Salvia divinorum</name>
    <name type="common">Maria pastora</name>
    <name type="synonym">Diviner's sage</name>
    <dbReference type="NCBI Taxonomy" id="28513"/>
    <lineage>
        <taxon>Eukaryota</taxon>
        <taxon>Viridiplantae</taxon>
        <taxon>Streptophyta</taxon>
        <taxon>Embryophyta</taxon>
        <taxon>Tracheophyta</taxon>
        <taxon>Spermatophyta</taxon>
        <taxon>Magnoliopsida</taxon>
        <taxon>eudicotyledons</taxon>
        <taxon>Gunneridae</taxon>
        <taxon>Pentapetalae</taxon>
        <taxon>asterids</taxon>
        <taxon>lamiids</taxon>
        <taxon>Lamiales</taxon>
        <taxon>Lamiaceae</taxon>
        <taxon>Nepetoideae</taxon>
        <taxon>Mentheae</taxon>
        <taxon>Salviinae</taxon>
        <taxon>Salvia</taxon>
        <taxon>Salvia subgen. Calosphace</taxon>
    </lineage>
</organism>
<keyword evidence="11" id="KW-1185">Reference proteome</keyword>
<keyword evidence="10" id="KW-0723">Serine/threonine-protein kinase</keyword>
<dbReference type="PANTHER" id="PTHR27008">
    <property type="entry name" value="OS04G0122200 PROTEIN"/>
    <property type="match status" value="1"/>
</dbReference>
<keyword evidence="3" id="KW-0433">Leucine-rich repeat</keyword>
<keyword evidence="6 9" id="KW-1133">Transmembrane helix</keyword>
<proteinExistence type="inferred from homology"/>
<sequence length="266" mass="28627">MLNGTIPSSLWGLKDVITLVMFSNSLSGVLPQQIGNLRAATYIDLSMNKLSGSIPISIGELQELGVLSLANNKLEGSIPVSIGHMISLAALDLSQNNLSGSIPKSLEALQHLDYFNVSFNALSGEIPSGGSFRNFTVDSFEGNIALCGHPRFHVRICPAASTHKSKWKRVEGASFIGFGIVAFISIVCLGLAIFVRYKRKDETSGEVDEHIPIMSERISYYELLQATDQFSERNLLGTGSSCSVYKGTLNNGKVVAAKATLLQSTV</sequence>
<keyword evidence="7 9" id="KW-0472">Membrane</keyword>
<evidence type="ECO:0000313" key="10">
    <source>
        <dbReference type="EMBL" id="KAL1568009.1"/>
    </source>
</evidence>
<dbReference type="InterPro" id="IPR032675">
    <property type="entry name" value="LRR_dom_sf"/>
</dbReference>
<dbReference type="EC" id="2.7.11.1" evidence="10"/>
<evidence type="ECO:0000256" key="8">
    <source>
        <dbReference type="ARBA" id="ARBA00023180"/>
    </source>
</evidence>
<dbReference type="Pfam" id="PF00560">
    <property type="entry name" value="LRR_1"/>
    <property type="match status" value="1"/>
</dbReference>
<evidence type="ECO:0000256" key="7">
    <source>
        <dbReference type="ARBA" id="ARBA00023136"/>
    </source>
</evidence>
<feature type="transmembrane region" description="Helical" evidence="9">
    <location>
        <begin position="175"/>
        <end position="195"/>
    </location>
</feature>
<dbReference type="GO" id="GO:0016020">
    <property type="term" value="C:membrane"/>
    <property type="evidence" value="ECO:0007669"/>
    <property type="project" value="UniProtKB-SubCell"/>
</dbReference>
<dbReference type="PANTHER" id="PTHR27008:SF585">
    <property type="entry name" value="PROTEIN KINASE DOMAIN-CONTAINING PROTEIN"/>
    <property type="match status" value="1"/>
</dbReference>
<dbReference type="Gene3D" id="3.30.200.20">
    <property type="entry name" value="Phosphorylase Kinase, domain 1"/>
    <property type="match status" value="1"/>
</dbReference>
<dbReference type="GO" id="GO:0004674">
    <property type="term" value="F:protein serine/threonine kinase activity"/>
    <property type="evidence" value="ECO:0007669"/>
    <property type="project" value="UniProtKB-KW"/>
</dbReference>
<reference evidence="10 11" key="1">
    <citation type="submission" date="2024-06" db="EMBL/GenBank/DDBJ databases">
        <title>A chromosome level genome sequence of Diviner's sage (Salvia divinorum).</title>
        <authorList>
            <person name="Ford S.A."/>
            <person name="Ro D.-K."/>
            <person name="Ness R.W."/>
            <person name="Phillips M.A."/>
        </authorList>
    </citation>
    <scope>NUCLEOTIDE SEQUENCE [LARGE SCALE GENOMIC DNA]</scope>
    <source>
        <strain evidence="10">SAF-2024a</strain>
        <tissue evidence="10">Leaf</tissue>
    </source>
</reference>
<evidence type="ECO:0000256" key="2">
    <source>
        <dbReference type="ARBA" id="ARBA00009592"/>
    </source>
</evidence>
<comment type="subcellular location">
    <subcellularLocation>
        <location evidence="1">Membrane</location>
        <topology evidence="1">Single-pass membrane protein</topology>
    </subcellularLocation>
</comment>
<evidence type="ECO:0000256" key="1">
    <source>
        <dbReference type="ARBA" id="ARBA00004167"/>
    </source>
</evidence>
<evidence type="ECO:0000256" key="6">
    <source>
        <dbReference type="ARBA" id="ARBA00022989"/>
    </source>
</evidence>
<comment type="similarity">
    <text evidence="2">Belongs to the RLP family.</text>
</comment>
<accession>A0ABD1IH27</accession>
<gene>
    <name evidence="10" type="ORF">AAHA92_03421</name>
</gene>
<keyword evidence="10" id="KW-0808">Transferase</keyword>
<evidence type="ECO:0000313" key="11">
    <source>
        <dbReference type="Proteomes" id="UP001567538"/>
    </source>
</evidence>
<keyword evidence="4 9" id="KW-0812">Transmembrane</keyword>
<keyword evidence="8" id="KW-0325">Glycoprotein</keyword>
<dbReference type="AlphaFoldDB" id="A0ABD1IH27"/>
<evidence type="ECO:0000256" key="9">
    <source>
        <dbReference type="SAM" id="Phobius"/>
    </source>
</evidence>
<dbReference type="Pfam" id="PF13855">
    <property type="entry name" value="LRR_8"/>
    <property type="match status" value="1"/>
</dbReference>
<keyword evidence="5" id="KW-0677">Repeat</keyword>